<evidence type="ECO:0000259" key="1">
    <source>
        <dbReference type="Pfam" id="PF13872"/>
    </source>
</evidence>
<sequence length="61" mass="6746">MAVIDTKKYVPIGFTEPIKTGLTVMKLQDKLPKARILYVSATGASFLKIPDNISKFCITTE</sequence>
<proteinExistence type="predicted"/>
<evidence type="ECO:0000313" key="2">
    <source>
        <dbReference type="EMBL" id="EFX69164.1"/>
    </source>
</evidence>
<dbReference type="HOGENOM" id="CLU_2924914_0_0_1"/>
<dbReference type="InterPro" id="IPR039187">
    <property type="entry name" value="SNO_AAA"/>
</dbReference>
<name>E9HGI6_DAPPU</name>
<reference evidence="2 3" key="1">
    <citation type="journal article" date="2011" name="Science">
        <title>The ecoresponsive genome of Daphnia pulex.</title>
        <authorList>
            <person name="Colbourne J.K."/>
            <person name="Pfrender M.E."/>
            <person name="Gilbert D."/>
            <person name="Thomas W.K."/>
            <person name="Tucker A."/>
            <person name="Oakley T.H."/>
            <person name="Tokishita S."/>
            <person name="Aerts A."/>
            <person name="Arnold G.J."/>
            <person name="Basu M.K."/>
            <person name="Bauer D.J."/>
            <person name="Caceres C.E."/>
            <person name="Carmel L."/>
            <person name="Casola C."/>
            <person name="Choi J.H."/>
            <person name="Detter J.C."/>
            <person name="Dong Q."/>
            <person name="Dusheyko S."/>
            <person name="Eads B.D."/>
            <person name="Frohlich T."/>
            <person name="Geiler-Samerotte K.A."/>
            <person name="Gerlach D."/>
            <person name="Hatcher P."/>
            <person name="Jogdeo S."/>
            <person name="Krijgsveld J."/>
            <person name="Kriventseva E.V."/>
            <person name="Kultz D."/>
            <person name="Laforsch C."/>
            <person name="Lindquist E."/>
            <person name="Lopez J."/>
            <person name="Manak J.R."/>
            <person name="Muller J."/>
            <person name="Pangilinan J."/>
            <person name="Patwardhan R.P."/>
            <person name="Pitluck S."/>
            <person name="Pritham E.J."/>
            <person name="Rechtsteiner A."/>
            <person name="Rho M."/>
            <person name="Rogozin I.B."/>
            <person name="Sakarya O."/>
            <person name="Salamov A."/>
            <person name="Schaack S."/>
            <person name="Shapiro H."/>
            <person name="Shiga Y."/>
            <person name="Skalitzky C."/>
            <person name="Smith Z."/>
            <person name="Souvorov A."/>
            <person name="Sung W."/>
            <person name="Tang Z."/>
            <person name="Tsuchiya D."/>
            <person name="Tu H."/>
            <person name="Vos H."/>
            <person name="Wang M."/>
            <person name="Wolf Y.I."/>
            <person name="Yamagata H."/>
            <person name="Yamada T."/>
            <person name="Ye Y."/>
            <person name="Shaw J.R."/>
            <person name="Andrews J."/>
            <person name="Crease T.J."/>
            <person name="Tang H."/>
            <person name="Lucas S.M."/>
            <person name="Robertson H.M."/>
            <person name="Bork P."/>
            <person name="Koonin E.V."/>
            <person name="Zdobnov E.M."/>
            <person name="Grigoriev I.V."/>
            <person name="Lynch M."/>
            <person name="Boore J.L."/>
        </authorList>
    </citation>
    <scope>NUCLEOTIDE SEQUENCE [LARGE SCALE GENOMIC DNA]</scope>
</reference>
<evidence type="ECO:0000313" key="3">
    <source>
        <dbReference type="Proteomes" id="UP000000305"/>
    </source>
</evidence>
<dbReference type="InParanoid" id="E9HGI6"/>
<dbReference type="Pfam" id="PF13872">
    <property type="entry name" value="AAA_34"/>
    <property type="match status" value="1"/>
</dbReference>
<dbReference type="EMBL" id="GL732641">
    <property type="protein sequence ID" value="EFX69164.1"/>
    <property type="molecule type" value="Genomic_DNA"/>
</dbReference>
<dbReference type="AlphaFoldDB" id="E9HGI6"/>
<protein>
    <recommendedName>
        <fullName evidence="1">Strawberry notch AAA domain-containing protein</fullName>
    </recommendedName>
</protein>
<gene>
    <name evidence="2" type="ORF">DAPPUDRAFT_259073</name>
</gene>
<dbReference type="KEGG" id="dpx:DAPPUDRAFT_259073"/>
<accession>E9HGI6</accession>
<keyword evidence="3" id="KW-1185">Reference proteome</keyword>
<dbReference type="Proteomes" id="UP000000305">
    <property type="component" value="Unassembled WGS sequence"/>
</dbReference>
<feature type="domain" description="Strawberry notch AAA" evidence="1">
    <location>
        <begin position="8"/>
        <end position="46"/>
    </location>
</feature>
<dbReference type="OrthoDB" id="421838at2759"/>
<organism evidence="2 3">
    <name type="scientific">Daphnia pulex</name>
    <name type="common">Water flea</name>
    <dbReference type="NCBI Taxonomy" id="6669"/>
    <lineage>
        <taxon>Eukaryota</taxon>
        <taxon>Metazoa</taxon>
        <taxon>Ecdysozoa</taxon>
        <taxon>Arthropoda</taxon>
        <taxon>Crustacea</taxon>
        <taxon>Branchiopoda</taxon>
        <taxon>Diplostraca</taxon>
        <taxon>Cladocera</taxon>
        <taxon>Anomopoda</taxon>
        <taxon>Daphniidae</taxon>
        <taxon>Daphnia</taxon>
    </lineage>
</organism>